<gene>
    <name evidence="4" type="ORF">ACFSX5_00975</name>
</gene>
<accession>A0ABW5QG86</accession>
<dbReference type="Proteomes" id="UP001597521">
    <property type="component" value="Unassembled WGS sequence"/>
</dbReference>
<dbReference type="RefSeq" id="WP_386830917.1">
    <property type="nucleotide sequence ID" value="NZ_JBHUNP010000001.1"/>
</dbReference>
<dbReference type="Pfam" id="PF01156">
    <property type="entry name" value="IU_nuc_hydro"/>
    <property type="match status" value="1"/>
</dbReference>
<keyword evidence="2" id="KW-0326">Glycosidase</keyword>
<reference evidence="5" key="1">
    <citation type="journal article" date="2019" name="Int. J. Syst. Evol. Microbiol.">
        <title>The Global Catalogue of Microorganisms (GCM) 10K type strain sequencing project: providing services to taxonomists for standard genome sequencing and annotation.</title>
        <authorList>
            <consortium name="The Broad Institute Genomics Platform"/>
            <consortium name="The Broad Institute Genome Sequencing Center for Infectious Disease"/>
            <person name="Wu L."/>
            <person name="Ma J."/>
        </authorList>
    </citation>
    <scope>NUCLEOTIDE SEQUENCE [LARGE SCALE GENOMIC DNA]</scope>
    <source>
        <strain evidence="5">CCM 7427</strain>
    </source>
</reference>
<keyword evidence="5" id="KW-1185">Reference proteome</keyword>
<dbReference type="PANTHER" id="PTHR12304:SF4">
    <property type="entry name" value="URIDINE NUCLEOSIDASE"/>
    <property type="match status" value="1"/>
</dbReference>
<evidence type="ECO:0000256" key="2">
    <source>
        <dbReference type="ARBA" id="ARBA00023295"/>
    </source>
</evidence>
<organism evidence="4 5">
    <name type="scientific">Devosia albogilva</name>
    <dbReference type="NCBI Taxonomy" id="429726"/>
    <lineage>
        <taxon>Bacteria</taxon>
        <taxon>Pseudomonadati</taxon>
        <taxon>Pseudomonadota</taxon>
        <taxon>Alphaproteobacteria</taxon>
        <taxon>Hyphomicrobiales</taxon>
        <taxon>Devosiaceae</taxon>
        <taxon>Devosia</taxon>
    </lineage>
</organism>
<sequence>MTSPRRVVIDTDPGLDDAVAILFALASSRFDIRGVTTVAGNIGLATTTRNAGRLLALLDREAIPVVSGAASPLARRGIDEVRIHGDDGLGGVDLPEPRVPALAGAADWLAGQLTAAPAGSIDVLALGPLTNIALLLRTHPDAARRIGRLVVMGGAVNEKGNVGARSEFNFASDPEALDIVLRAGLALTIIPLDVTRRVRATPDYVAALRQGGTASRAAADLVAAYFLGGRESRPLHDPCVMLYAVAPELFGVDRMAVSVDLTTDPGALLVDGPMAVPVDIAMRVDPDAALQLLRAGLA</sequence>
<dbReference type="EMBL" id="JBHUNP010000001">
    <property type="protein sequence ID" value="MFD2646361.1"/>
    <property type="molecule type" value="Genomic_DNA"/>
</dbReference>
<evidence type="ECO:0000256" key="1">
    <source>
        <dbReference type="ARBA" id="ARBA00022801"/>
    </source>
</evidence>
<name>A0ABW5QG86_9HYPH</name>
<keyword evidence="1 4" id="KW-0378">Hydrolase</keyword>
<dbReference type="PANTHER" id="PTHR12304">
    <property type="entry name" value="INOSINE-URIDINE PREFERRING NUCLEOSIDE HYDROLASE"/>
    <property type="match status" value="1"/>
</dbReference>
<dbReference type="SUPFAM" id="SSF53590">
    <property type="entry name" value="Nucleoside hydrolase"/>
    <property type="match status" value="1"/>
</dbReference>
<dbReference type="InterPro" id="IPR036452">
    <property type="entry name" value="Ribo_hydro-like"/>
</dbReference>
<dbReference type="Gene3D" id="3.90.245.10">
    <property type="entry name" value="Ribonucleoside hydrolase-like"/>
    <property type="match status" value="1"/>
</dbReference>
<evidence type="ECO:0000259" key="3">
    <source>
        <dbReference type="Pfam" id="PF01156"/>
    </source>
</evidence>
<protein>
    <submittedName>
        <fullName evidence="4">Nucleoside hydrolase</fullName>
    </submittedName>
</protein>
<dbReference type="InterPro" id="IPR015910">
    <property type="entry name" value="I/U_nuclsd_hydro_CS"/>
</dbReference>
<dbReference type="InterPro" id="IPR001910">
    <property type="entry name" value="Inosine/uridine_hydrolase_dom"/>
</dbReference>
<proteinExistence type="predicted"/>
<evidence type="ECO:0000313" key="4">
    <source>
        <dbReference type="EMBL" id="MFD2646361.1"/>
    </source>
</evidence>
<comment type="caution">
    <text evidence="4">The sequence shown here is derived from an EMBL/GenBank/DDBJ whole genome shotgun (WGS) entry which is preliminary data.</text>
</comment>
<feature type="domain" description="Inosine/uridine-preferring nucleoside hydrolase" evidence="3">
    <location>
        <begin position="7"/>
        <end position="288"/>
    </location>
</feature>
<dbReference type="PROSITE" id="PS01247">
    <property type="entry name" value="IUNH"/>
    <property type="match status" value="1"/>
</dbReference>
<dbReference type="InterPro" id="IPR023186">
    <property type="entry name" value="IUNH"/>
</dbReference>
<evidence type="ECO:0000313" key="5">
    <source>
        <dbReference type="Proteomes" id="UP001597521"/>
    </source>
</evidence>
<dbReference type="GO" id="GO:0016787">
    <property type="term" value="F:hydrolase activity"/>
    <property type="evidence" value="ECO:0007669"/>
    <property type="project" value="UniProtKB-KW"/>
</dbReference>